<dbReference type="GO" id="GO:0005886">
    <property type="term" value="C:plasma membrane"/>
    <property type="evidence" value="ECO:0007669"/>
    <property type="project" value="TreeGrafter"/>
</dbReference>
<feature type="transmembrane region" description="Helical" evidence="1">
    <location>
        <begin position="249"/>
        <end position="270"/>
    </location>
</feature>
<organism evidence="2 3">
    <name type="scientific">Elysia marginata</name>
    <dbReference type="NCBI Taxonomy" id="1093978"/>
    <lineage>
        <taxon>Eukaryota</taxon>
        <taxon>Metazoa</taxon>
        <taxon>Spiralia</taxon>
        <taxon>Lophotrochozoa</taxon>
        <taxon>Mollusca</taxon>
        <taxon>Gastropoda</taxon>
        <taxon>Heterobranchia</taxon>
        <taxon>Euthyneura</taxon>
        <taxon>Panpulmonata</taxon>
        <taxon>Sacoglossa</taxon>
        <taxon>Placobranchoidea</taxon>
        <taxon>Plakobranchidae</taxon>
        <taxon>Elysia</taxon>
    </lineage>
</organism>
<protein>
    <submittedName>
        <fullName evidence="2">Transient receptor potential cation channel subfamily M member 2</fullName>
    </submittedName>
</protein>
<dbReference type="Proteomes" id="UP000762676">
    <property type="component" value="Unassembled WGS sequence"/>
</dbReference>
<reference evidence="2 3" key="1">
    <citation type="journal article" date="2021" name="Elife">
        <title>Chloroplast acquisition without the gene transfer in kleptoplastic sea slugs, Plakobranchus ocellatus.</title>
        <authorList>
            <person name="Maeda T."/>
            <person name="Takahashi S."/>
            <person name="Yoshida T."/>
            <person name="Shimamura S."/>
            <person name="Takaki Y."/>
            <person name="Nagai Y."/>
            <person name="Toyoda A."/>
            <person name="Suzuki Y."/>
            <person name="Arimoto A."/>
            <person name="Ishii H."/>
            <person name="Satoh N."/>
            <person name="Nishiyama T."/>
            <person name="Hasebe M."/>
            <person name="Maruyama T."/>
            <person name="Minagawa J."/>
            <person name="Obokata J."/>
            <person name="Shigenobu S."/>
        </authorList>
    </citation>
    <scope>NUCLEOTIDE SEQUENCE [LARGE SCALE GENOMIC DNA]</scope>
</reference>
<dbReference type="PANTHER" id="PTHR13800:SF41">
    <property type="entry name" value="PROTEIN CED-11"/>
    <property type="match status" value="1"/>
</dbReference>
<keyword evidence="1" id="KW-0472">Membrane</keyword>
<comment type="caution">
    <text evidence="2">The sequence shown here is derived from an EMBL/GenBank/DDBJ whole genome shotgun (WGS) entry which is preliminary data.</text>
</comment>
<accession>A0AAV4H7V4</accession>
<evidence type="ECO:0000313" key="2">
    <source>
        <dbReference type="EMBL" id="GFR93168.1"/>
    </source>
</evidence>
<proteinExistence type="predicted"/>
<keyword evidence="3" id="KW-1185">Reference proteome</keyword>
<keyword evidence="2" id="KW-0675">Receptor</keyword>
<dbReference type="AlphaFoldDB" id="A0AAV4H7V4"/>
<gene>
    <name evidence="2" type="ORF">ElyMa_006219400</name>
</gene>
<feature type="transmembrane region" description="Helical" evidence="1">
    <location>
        <begin position="156"/>
        <end position="175"/>
    </location>
</feature>
<dbReference type="GO" id="GO:0030001">
    <property type="term" value="P:metal ion transport"/>
    <property type="evidence" value="ECO:0007669"/>
    <property type="project" value="TreeGrafter"/>
</dbReference>
<feature type="transmembrane region" description="Helical" evidence="1">
    <location>
        <begin position="426"/>
        <end position="449"/>
    </location>
</feature>
<feature type="transmembrane region" description="Helical" evidence="1">
    <location>
        <begin position="187"/>
        <end position="204"/>
    </location>
</feature>
<dbReference type="EMBL" id="BMAT01012486">
    <property type="protein sequence ID" value="GFR93168.1"/>
    <property type="molecule type" value="Genomic_DNA"/>
</dbReference>
<dbReference type="PANTHER" id="PTHR13800">
    <property type="entry name" value="TRANSIENT RECEPTOR POTENTIAL CATION CHANNEL, SUBFAMILY M, MEMBER 6"/>
    <property type="match status" value="1"/>
</dbReference>
<dbReference type="GO" id="GO:0005261">
    <property type="term" value="F:monoatomic cation channel activity"/>
    <property type="evidence" value="ECO:0007669"/>
    <property type="project" value="TreeGrafter"/>
</dbReference>
<feature type="transmembrane region" description="Helical" evidence="1">
    <location>
        <begin position="291"/>
        <end position="314"/>
    </location>
</feature>
<keyword evidence="1" id="KW-0812">Transmembrane</keyword>
<dbReference type="SUPFAM" id="SSF55811">
    <property type="entry name" value="Nudix"/>
    <property type="match status" value="1"/>
</dbReference>
<dbReference type="InterPro" id="IPR015797">
    <property type="entry name" value="NUDIX_hydrolase-like_dom_sf"/>
</dbReference>
<evidence type="ECO:0000256" key="1">
    <source>
        <dbReference type="SAM" id="Phobius"/>
    </source>
</evidence>
<name>A0AAV4H7V4_9GAST</name>
<feature type="transmembrane region" description="Helical" evidence="1">
    <location>
        <begin position="216"/>
        <end position="237"/>
    </location>
</feature>
<dbReference type="InterPro" id="IPR050927">
    <property type="entry name" value="TRPM"/>
</dbReference>
<feature type="transmembrane region" description="Helical" evidence="1">
    <location>
        <begin position="386"/>
        <end position="405"/>
    </location>
</feature>
<evidence type="ECO:0000313" key="3">
    <source>
        <dbReference type="Proteomes" id="UP000762676"/>
    </source>
</evidence>
<sequence length="766" mass="88618">MLDLAYQESKTQAMVSLTAPLPDFNNLTATDLARMGNNKFFIAHPCCQQLIYSQWYGSVRFTRYYNVGIVHVPEIVKMVLSMILIFPSYFWIDIVKQGSYAPEETSRISQFKIIERAKKRHQGTDKDSKKLPFGNVQSVFLIQKLYYMWTAPVTKYWLTQISYLMFLCIYAQSVMAPFCGDPSLNKFVAAWLLVLFIDQIFRSARKKMQGSKSTIPHLTMLLVTLFTLVVVVVFRLLRPTMLSFTTVKIVLSFSLIFFFYKSMGLLFPASQTLGPMFLNITTMMKQDLLRWLRVWALTLISGAIAMHAVLYPAYPLDLSAVSKAFLRGIMGLFLTDVSDLGGDSCSGLYRNFSTCDDAVQKKLEKCPHSSAGGYFVVLLYFFDTKLVYYVLIFAICSVTMANTYAKSVEIWKYQFFLLVQDYSKRPSLPVPFVAIYYPFQLIFFCYKLIDRMARKHCDCCKPLEVQSPKKEEYNMWKVYVKDFGKQEKLENDKQNLIKSTEQRLGELRQQQTTFRRVIKNLNDRLVELLDAQRSESLMMERLTETVEALHLNKTNTDLPQALHHRQCRMSPYPGTNIRRFAVFDKNVAWEEPYPSYDPPIYTKPLADFDEIIRPFVDLDVFELMRQRDEQERLDPTELLDVEPLPEFKPEYNSSQEAATRTGETFTLDRTSWMSKDNQSVTYTLDLTGVPRNPMGRTGLRGRGDLWRWGPNHAMYAIVSRWRPNIAANNTNQGPLLVNGKKVLEVLVVYNERLREDSLPGVSVEAF</sequence>
<feature type="transmembrane region" description="Helical" evidence="1">
    <location>
        <begin position="75"/>
        <end position="92"/>
    </location>
</feature>
<keyword evidence="1" id="KW-1133">Transmembrane helix</keyword>
<dbReference type="Pfam" id="PF25969">
    <property type="entry name" value="NUDT9_N"/>
    <property type="match status" value="1"/>
</dbReference>